<dbReference type="Gene3D" id="3.30.450.20">
    <property type="entry name" value="PAS domain"/>
    <property type="match status" value="1"/>
</dbReference>
<dbReference type="PROSITE" id="PS50885">
    <property type="entry name" value="HAMP"/>
    <property type="match status" value="1"/>
</dbReference>
<dbReference type="PRINTS" id="PR00260">
    <property type="entry name" value="CHEMTRNSDUCR"/>
</dbReference>
<feature type="compositionally biased region" description="Basic and acidic residues" evidence="4">
    <location>
        <begin position="677"/>
        <end position="693"/>
    </location>
</feature>
<evidence type="ECO:0000259" key="5">
    <source>
        <dbReference type="PROSITE" id="PS50111"/>
    </source>
</evidence>
<dbReference type="GO" id="GO:0007165">
    <property type="term" value="P:signal transduction"/>
    <property type="evidence" value="ECO:0007669"/>
    <property type="project" value="UniProtKB-KW"/>
</dbReference>
<gene>
    <name evidence="7" type="ORF">D8Y22_20765</name>
</gene>
<feature type="domain" description="Methyl-accepting transducer" evidence="5">
    <location>
        <begin position="425"/>
        <end position="661"/>
    </location>
</feature>
<evidence type="ECO:0000313" key="8">
    <source>
        <dbReference type="Proteomes" id="UP000318864"/>
    </source>
</evidence>
<dbReference type="GO" id="GO:0006935">
    <property type="term" value="P:chemotaxis"/>
    <property type="evidence" value="ECO:0007669"/>
    <property type="project" value="InterPro"/>
</dbReference>
<dbReference type="InterPro" id="IPR004090">
    <property type="entry name" value="Chemotax_Me-accpt_rcpt"/>
</dbReference>
<keyword evidence="8" id="KW-1185">Reference proteome</keyword>
<organism evidence="7 8">
    <name type="scientific">Salinadaptatus halalkaliphilus</name>
    <dbReference type="NCBI Taxonomy" id="2419781"/>
    <lineage>
        <taxon>Archaea</taxon>
        <taxon>Methanobacteriati</taxon>
        <taxon>Methanobacteriota</taxon>
        <taxon>Stenosarchaea group</taxon>
        <taxon>Halobacteria</taxon>
        <taxon>Halobacteriales</taxon>
        <taxon>Natrialbaceae</taxon>
        <taxon>Salinadaptatus</taxon>
    </lineage>
</organism>
<reference evidence="7 8" key="1">
    <citation type="submission" date="2018-10" db="EMBL/GenBank/DDBJ databases">
        <title>Natronolimnobius sp. XQ-INN 246 isolated from Inner Mongolia Autonomous Region of China.</title>
        <authorList>
            <person name="Xue Q."/>
        </authorList>
    </citation>
    <scope>NUCLEOTIDE SEQUENCE [LARGE SCALE GENOMIC DNA]</scope>
    <source>
        <strain evidence="7 8">XQ-INN 246</strain>
    </source>
</reference>
<keyword evidence="1 3" id="KW-0807">Transducer</keyword>
<evidence type="ECO:0000259" key="6">
    <source>
        <dbReference type="PROSITE" id="PS50885"/>
    </source>
</evidence>
<dbReference type="GO" id="GO:0016020">
    <property type="term" value="C:membrane"/>
    <property type="evidence" value="ECO:0007669"/>
    <property type="project" value="InterPro"/>
</dbReference>
<evidence type="ECO:0000256" key="2">
    <source>
        <dbReference type="ARBA" id="ARBA00029447"/>
    </source>
</evidence>
<comment type="caution">
    <text evidence="7">The sequence shown here is derived from an EMBL/GenBank/DDBJ whole genome shotgun (WGS) entry which is preliminary data.</text>
</comment>
<feature type="compositionally biased region" description="Basic and acidic residues" evidence="4">
    <location>
        <begin position="12"/>
        <end position="33"/>
    </location>
</feature>
<dbReference type="PROSITE" id="PS50111">
    <property type="entry name" value="CHEMOTAXIS_TRANSDUC_2"/>
    <property type="match status" value="1"/>
</dbReference>
<evidence type="ECO:0000256" key="4">
    <source>
        <dbReference type="SAM" id="MobiDB-lite"/>
    </source>
</evidence>
<dbReference type="RefSeq" id="WP_141466525.1">
    <property type="nucleotide sequence ID" value="NZ_RBZW01000076.1"/>
</dbReference>
<dbReference type="InterPro" id="IPR003660">
    <property type="entry name" value="HAMP_dom"/>
</dbReference>
<dbReference type="AlphaFoldDB" id="A0A4S3TGC9"/>
<dbReference type="Gene3D" id="1.10.287.950">
    <property type="entry name" value="Methyl-accepting chemotaxis protein"/>
    <property type="match status" value="1"/>
</dbReference>
<dbReference type="PANTHER" id="PTHR32089">
    <property type="entry name" value="METHYL-ACCEPTING CHEMOTAXIS PROTEIN MCPB"/>
    <property type="match status" value="1"/>
</dbReference>
<dbReference type="OrthoDB" id="116658at2157"/>
<feature type="region of interest" description="Disordered" evidence="4">
    <location>
        <begin position="661"/>
        <end position="700"/>
    </location>
</feature>
<sequence>MNYLDRITGGRRQHEDDESDRPSHESTDKRQETAADGSGGTVTLDDTETVGEIPDADTRLERARATVGYTDATDRKLEQVGDGDELDIAVPDIEAVYPTSVPVDAAARQARILATALERDRDADRASRVASSATQQAEAGIPPSAYVATYQRSLHQLVERTFETLEDGGDLEDAREELKAGIDATLVDCQLGVDEFVEQDGTPPITEDGGEDEYVDAVGIDDVLDAMPRPAFLIDDEHTVLHYNVALNRLLNLEDDHREYLGKDSRETVAAATYQDGRRHNTLADKILKNPHDAHEAWDVERVDDDIEYADHIVYEDTSIATDHTGAETHIEFYGMPFFDDDGELLGVLEFTEDRSEAVRRQRSVEELITEVTDTLYQIGDGNLAARAEFEDEHDVVESELLELTDDVNEMATNFEQIVTQVDQRTTDLADSIEHSIDYADRIDEQAMHQNESLETVADEMEDFSATMEEVAASSQEVADAAESALEEVDTGVEASQDASDVTDEVLAISEELVDTVEQLDSYMDEISEVADVIADVADQTNLLALNANIEAAKADDAGAGFAVVANEVKNLAAETQNHTDEIAAHIDQVQSQTVETVDEVERSHDHIQDVETEIDSVLESLETISERVESAADGIQEVADANDKQAATVEEVMATVEDVRESSQRVTETTDEIVDETERQEQTVFELSDRVEQLSSSDS</sequence>
<dbReference type="SMART" id="SM00304">
    <property type="entry name" value="HAMP"/>
    <property type="match status" value="1"/>
</dbReference>
<protein>
    <submittedName>
        <fullName evidence="7">PAS domain-containing protein</fullName>
    </submittedName>
</protein>
<dbReference type="PANTHER" id="PTHR32089:SF112">
    <property type="entry name" value="LYSOZYME-LIKE PROTEIN-RELATED"/>
    <property type="match status" value="1"/>
</dbReference>
<accession>A0A4S3TGC9</accession>
<feature type="region of interest" description="Disordered" evidence="4">
    <location>
        <begin position="1"/>
        <end position="56"/>
    </location>
</feature>
<dbReference type="Proteomes" id="UP000318864">
    <property type="component" value="Unassembled WGS sequence"/>
</dbReference>
<dbReference type="Pfam" id="PF00015">
    <property type="entry name" value="MCPsignal"/>
    <property type="match status" value="1"/>
</dbReference>
<evidence type="ECO:0000313" key="7">
    <source>
        <dbReference type="EMBL" id="THE62892.1"/>
    </source>
</evidence>
<comment type="similarity">
    <text evidence="2">Belongs to the methyl-accepting chemotaxis (MCP) protein family.</text>
</comment>
<dbReference type="InterPro" id="IPR004089">
    <property type="entry name" value="MCPsignal_dom"/>
</dbReference>
<dbReference type="PROSITE" id="PS50007">
    <property type="entry name" value="PIPLC_X_DOMAIN"/>
    <property type="match status" value="1"/>
</dbReference>
<name>A0A4S3TGC9_9EURY</name>
<feature type="domain" description="HAMP" evidence="6">
    <location>
        <begin position="363"/>
        <end position="420"/>
    </location>
</feature>
<proteinExistence type="inferred from homology"/>
<dbReference type="GO" id="GO:0004888">
    <property type="term" value="F:transmembrane signaling receptor activity"/>
    <property type="evidence" value="ECO:0007669"/>
    <property type="project" value="InterPro"/>
</dbReference>
<evidence type="ECO:0000256" key="3">
    <source>
        <dbReference type="PROSITE-ProRule" id="PRU00284"/>
    </source>
</evidence>
<evidence type="ECO:0000256" key="1">
    <source>
        <dbReference type="ARBA" id="ARBA00023224"/>
    </source>
</evidence>
<dbReference type="SUPFAM" id="SSF58104">
    <property type="entry name" value="Methyl-accepting chemotaxis protein (MCP) signaling domain"/>
    <property type="match status" value="1"/>
</dbReference>
<dbReference type="EMBL" id="RBZW01000076">
    <property type="protein sequence ID" value="THE62892.1"/>
    <property type="molecule type" value="Genomic_DNA"/>
</dbReference>
<dbReference type="SMART" id="SM00283">
    <property type="entry name" value="MA"/>
    <property type="match status" value="1"/>
</dbReference>